<dbReference type="AlphaFoldDB" id="A0A382QVX0"/>
<proteinExistence type="predicted"/>
<dbReference type="EMBL" id="UINC01117305">
    <property type="protein sequence ID" value="SVC89643.1"/>
    <property type="molecule type" value="Genomic_DNA"/>
</dbReference>
<name>A0A382QVX0_9ZZZZ</name>
<organism evidence="1">
    <name type="scientific">marine metagenome</name>
    <dbReference type="NCBI Taxonomy" id="408172"/>
    <lineage>
        <taxon>unclassified sequences</taxon>
        <taxon>metagenomes</taxon>
        <taxon>ecological metagenomes</taxon>
    </lineage>
</organism>
<gene>
    <name evidence="1" type="ORF">METZ01_LOCUS342497</name>
</gene>
<accession>A0A382QVX0</accession>
<feature type="non-terminal residue" evidence="1">
    <location>
        <position position="52"/>
    </location>
</feature>
<reference evidence="1" key="1">
    <citation type="submission" date="2018-05" db="EMBL/GenBank/DDBJ databases">
        <authorList>
            <person name="Lanie J.A."/>
            <person name="Ng W.-L."/>
            <person name="Kazmierczak K.M."/>
            <person name="Andrzejewski T.M."/>
            <person name="Davidsen T.M."/>
            <person name="Wayne K.J."/>
            <person name="Tettelin H."/>
            <person name="Glass J.I."/>
            <person name="Rusch D."/>
            <person name="Podicherti R."/>
            <person name="Tsui H.-C.T."/>
            <person name="Winkler M.E."/>
        </authorList>
    </citation>
    <scope>NUCLEOTIDE SEQUENCE</scope>
</reference>
<protein>
    <submittedName>
        <fullName evidence="1">Uncharacterized protein</fullName>
    </submittedName>
</protein>
<sequence>MIQRAQPFGIVRNAIWCVQIDCLKWSHKGPPQAQALRHSLVNIIGRGLSLCE</sequence>
<evidence type="ECO:0000313" key="1">
    <source>
        <dbReference type="EMBL" id="SVC89643.1"/>
    </source>
</evidence>